<proteinExistence type="predicted"/>
<dbReference type="AlphaFoldDB" id="A0A086ZIM6"/>
<evidence type="ECO:0000256" key="1">
    <source>
        <dbReference type="ARBA" id="ARBA00023125"/>
    </source>
</evidence>
<dbReference type="SMART" id="SM00422">
    <property type="entry name" value="HTH_MERR"/>
    <property type="match status" value="1"/>
</dbReference>
<evidence type="ECO:0000313" key="3">
    <source>
        <dbReference type="EMBL" id="KFI46376.1"/>
    </source>
</evidence>
<dbReference type="PRINTS" id="PR00040">
    <property type="entry name" value="HTHMERR"/>
</dbReference>
<evidence type="ECO:0000313" key="4">
    <source>
        <dbReference type="Proteomes" id="UP000029093"/>
    </source>
</evidence>
<evidence type="ECO:0000259" key="2">
    <source>
        <dbReference type="PROSITE" id="PS50937"/>
    </source>
</evidence>
<gene>
    <name evidence="3" type="ORF">BBOU_1467</name>
</gene>
<feature type="domain" description="HTH merR-type" evidence="2">
    <location>
        <begin position="3"/>
        <end position="72"/>
    </location>
</feature>
<dbReference type="InterPro" id="IPR047057">
    <property type="entry name" value="MerR_fam"/>
</dbReference>
<dbReference type="PANTHER" id="PTHR30204:SF82">
    <property type="entry name" value="TRANSCRIPTIONAL REGULATOR, MERR FAMILY"/>
    <property type="match status" value="1"/>
</dbReference>
<keyword evidence="4" id="KW-1185">Reference proteome</keyword>
<reference evidence="3 4" key="1">
    <citation type="submission" date="2014-03" db="EMBL/GenBank/DDBJ databases">
        <title>Genomics of Bifidobacteria.</title>
        <authorList>
            <person name="Ventura M."/>
            <person name="Milani C."/>
            <person name="Lugli G.A."/>
        </authorList>
    </citation>
    <scope>NUCLEOTIDE SEQUENCE [LARGE SCALE GENOMIC DNA]</scope>
    <source>
        <strain evidence="3 4">LMG 10736</strain>
    </source>
</reference>
<dbReference type="RefSeq" id="WP_026502365.1">
    <property type="nucleotide sequence ID" value="NZ_JGYQ01000016.1"/>
</dbReference>
<sequence length="148" mass="16788">MATYTIGQMAKKLGVATSTLRYYDSEGLLPFVGRTGGGARVFRDEDMPMINIIGCLKAGGMPIKNIKQYVDLCDQGDVTIEQRLDMIRDQRDAVVAKMRELQDNLDALDYKLWYYQTADRLGSCEQVDALPDEELSPKMRAVRHRLNH</sequence>
<dbReference type="Gene3D" id="1.10.1660.10">
    <property type="match status" value="1"/>
</dbReference>
<comment type="caution">
    <text evidence="3">The sequence shown here is derived from an EMBL/GenBank/DDBJ whole genome shotgun (WGS) entry which is preliminary data.</text>
</comment>
<dbReference type="PANTHER" id="PTHR30204">
    <property type="entry name" value="REDOX-CYCLING DRUG-SENSING TRANSCRIPTIONAL ACTIVATOR SOXR"/>
    <property type="match status" value="1"/>
</dbReference>
<dbReference type="InterPro" id="IPR000551">
    <property type="entry name" value="MerR-type_HTH_dom"/>
</dbReference>
<dbReference type="GeneID" id="303204568"/>
<dbReference type="PROSITE" id="PS50937">
    <property type="entry name" value="HTH_MERR_2"/>
    <property type="match status" value="1"/>
</dbReference>
<dbReference type="GO" id="GO:0003700">
    <property type="term" value="F:DNA-binding transcription factor activity"/>
    <property type="evidence" value="ECO:0007669"/>
    <property type="project" value="InterPro"/>
</dbReference>
<dbReference type="CDD" id="cd01109">
    <property type="entry name" value="HTH_YyaN"/>
    <property type="match status" value="1"/>
</dbReference>
<dbReference type="EMBL" id="JGYQ01000016">
    <property type="protein sequence ID" value="KFI46376.1"/>
    <property type="molecule type" value="Genomic_DNA"/>
</dbReference>
<dbReference type="InterPro" id="IPR009061">
    <property type="entry name" value="DNA-bd_dom_put_sf"/>
</dbReference>
<name>A0A086ZIM6_9BIFI</name>
<protein>
    <submittedName>
        <fullName evidence="3">Transcriptional regulator, MerR family</fullName>
    </submittedName>
</protein>
<dbReference type="Proteomes" id="UP000029093">
    <property type="component" value="Unassembled WGS sequence"/>
</dbReference>
<dbReference type="OrthoDB" id="9802039at2"/>
<dbReference type="PROSITE" id="PS00552">
    <property type="entry name" value="HTH_MERR_1"/>
    <property type="match status" value="1"/>
</dbReference>
<dbReference type="SUPFAM" id="SSF46955">
    <property type="entry name" value="Putative DNA-binding domain"/>
    <property type="match status" value="1"/>
</dbReference>
<organism evidence="3 4">
    <name type="scientific">Bifidobacterium boum</name>
    <dbReference type="NCBI Taxonomy" id="78343"/>
    <lineage>
        <taxon>Bacteria</taxon>
        <taxon>Bacillati</taxon>
        <taxon>Actinomycetota</taxon>
        <taxon>Actinomycetes</taxon>
        <taxon>Bifidobacteriales</taxon>
        <taxon>Bifidobacteriaceae</taxon>
        <taxon>Bifidobacterium</taxon>
    </lineage>
</organism>
<dbReference type="GO" id="GO:0003677">
    <property type="term" value="F:DNA binding"/>
    <property type="evidence" value="ECO:0007669"/>
    <property type="project" value="UniProtKB-KW"/>
</dbReference>
<accession>A0A086ZIM6</accession>
<keyword evidence="1" id="KW-0238">DNA-binding</keyword>
<dbReference type="Pfam" id="PF13411">
    <property type="entry name" value="MerR_1"/>
    <property type="match status" value="1"/>
</dbReference>